<keyword evidence="3" id="KW-0067">ATP-binding</keyword>
<feature type="domain" description="UspA" evidence="4">
    <location>
        <begin position="8"/>
        <end position="144"/>
    </location>
</feature>
<organism evidence="5 6">
    <name type="scientific">Lentzea kristufekii</name>
    <dbReference type="NCBI Taxonomy" id="3095430"/>
    <lineage>
        <taxon>Bacteria</taxon>
        <taxon>Bacillati</taxon>
        <taxon>Actinomycetota</taxon>
        <taxon>Actinomycetes</taxon>
        <taxon>Pseudonocardiales</taxon>
        <taxon>Pseudonocardiaceae</taxon>
        <taxon>Lentzea</taxon>
    </lineage>
</organism>
<dbReference type="RefSeq" id="WP_319984739.1">
    <property type="nucleotide sequence ID" value="NZ_JAXAVV010000006.1"/>
</dbReference>
<evidence type="ECO:0000259" key="4">
    <source>
        <dbReference type="Pfam" id="PF00582"/>
    </source>
</evidence>
<accession>A0ABU4TR62</accession>
<proteinExistence type="inferred from homology"/>
<dbReference type="PANTHER" id="PTHR46268">
    <property type="entry name" value="STRESS RESPONSE PROTEIN NHAX"/>
    <property type="match status" value="1"/>
</dbReference>
<comment type="similarity">
    <text evidence="1">Belongs to the universal stress protein A family.</text>
</comment>
<feature type="domain" description="UspA" evidence="4">
    <location>
        <begin position="152"/>
        <end position="284"/>
    </location>
</feature>
<dbReference type="SUPFAM" id="SSF52402">
    <property type="entry name" value="Adenine nucleotide alpha hydrolases-like"/>
    <property type="match status" value="2"/>
</dbReference>
<dbReference type="EMBL" id="JAXAVV010000006">
    <property type="protein sequence ID" value="MDX8050770.1"/>
    <property type="molecule type" value="Genomic_DNA"/>
</dbReference>
<evidence type="ECO:0000313" key="6">
    <source>
        <dbReference type="Proteomes" id="UP001271792"/>
    </source>
</evidence>
<dbReference type="PANTHER" id="PTHR46268:SF27">
    <property type="entry name" value="UNIVERSAL STRESS PROTEIN RV2623"/>
    <property type="match status" value="1"/>
</dbReference>
<sequence length="302" mass="31162">MMEPAAPVVAGVDGSSSALAAVMWAADECARRDAPLRLVHAFSLPAAGHLPSAGTGDDVRRAAEERAGACLTEATAAARAAGPDVEISAEPLSGGATSLLIEESRHARLLVIGAEGMGNVRGLLVGSTAAALASHGECPLVVVRGLAATDGPIVVGHDGSPTSEAALAFAFEAASLRDARLTVVLCQPGFTVESAYRTARFAAARDAAEGDDLEVLARWQARYPDVRVERALPRDRPVRALMRYGAEAQLLVVGSHGRGGFDGMLLGSTSQALVSHAPCPLVIVTSESRRGSVQDCRERITG</sequence>
<name>A0ABU4TR62_9PSEU</name>
<evidence type="ECO:0000256" key="1">
    <source>
        <dbReference type="ARBA" id="ARBA00008791"/>
    </source>
</evidence>
<dbReference type="Proteomes" id="UP001271792">
    <property type="component" value="Unassembled WGS sequence"/>
</dbReference>
<dbReference type="Gene3D" id="3.40.50.620">
    <property type="entry name" value="HUPs"/>
    <property type="match status" value="2"/>
</dbReference>
<reference evidence="5 6" key="2">
    <citation type="submission" date="2023-11" db="EMBL/GenBank/DDBJ databases">
        <authorList>
            <person name="Lara A.C."/>
            <person name="Chronakova A."/>
        </authorList>
    </citation>
    <scope>NUCLEOTIDE SEQUENCE [LARGE SCALE GENOMIC DNA]</scope>
    <source>
        <strain evidence="5 6">BCCO 10_0798</strain>
    </source>
</reference>
<evidence type="ECO:0000256" key="3">
    <source>
        <dbReference type="ARBA" id="ARBA00022840"/>
    </source>
</evidence>
<dbReference type="InterPro" id="IPR006015">
    <property type="entry name" value="Universal_stress_UspA"/>
</dbReference>
<keyword evidence="6" id="KW-1185">Reference proteome</keyword>
<evidence type="ECO:0000313" key="5">
    <source>
        <dbReference type="EMBL" id="MDX8050770.1"/>
    </source>
</evidence>
<comment type="caution">
    <text evidence="5">The sequence shown here is derived from an EMBL/GenBank/DDBJ whole genome shotgun (WGS) entry which is preliminary data.</text>
</comment>
<dbReference type="PRINTS" id="PR01438">
    <property type="entry name" value="UNVRSLSTRESS"/>
</dbReference>
<evidence type="ECO:0000256" key="2">
    <source>
        <dbReference type="ARBA" id="ARBA00022741"/>
    </source>
</evidence>
<dbReference type="InterPro" id="IPR006016">
    <property type="entry name" value="UspA"/>
</dbReference>
<protein>
    <submittedName>
        <fullName evidence="5">Universal stress protein</fullName>
    </submittedName>
</protein>
<keyword evidence="2" id="KW-0547">Nucleotide-binding</keyword>
<reference evidence="5 6" key="1">
    <citation type="submission" date="2023-11" db="EMBL/GenBank/DDBJ databases">
        <title>Lentzea sokolovensis, sp. nov., Lentzea kristufkii, sp. nov., and Lentzea miocenensis, sp. nov., rare actinobacteria from Sokolov Coal Basin, Miocene lacustrine sediment, Czech Republic.</title>
        <authorList>
            <person name="Lara A."/>
            <person name="Kotroba L."/>
            <person name="Nouioui I."/>
            <person name="Neumann-Schaal M."/>
            <person name="Mast Y."/>
            <person name="Chronakova A."/>
        </authorList>
    </citation>
    <scope>NUCLEOTIDE SEQUENCE [LARGE SCALE GENOMIC DNA]</scope>
    <source>
        <strain evidence="5 6">BCCO 10_0798</strain>
    </source>
</reference>
<gene>
    <name evidence="5" type="ORF">SK571_15380</name>
</gene>
<dbReference type="InterPro" id="IPR014729">
    <property type="entry name" value="Rossmann-like_a/b/a_fold"/>
</dbReference>
<dbReference type="Pfam" id="PF00582">
    <property type="entry name" value="Usp"/>
    <property type="match status" value="2"/>
</dbReference>